<organism evidence="1 2">
    <name type="scientific">Naganishia friedmannii</name>
    <dbReference type="NCBI Taxonomy" id="89922"/>
    <lineage>
        <taxon>Eukaryota</taxon>
        <taxon>Fungi</taxon>
        <taxon>Dikarya</taxon>
        <taxon>Basidiomycota</taxon>
        <taxon>Agaricomycotina</taxon>
        <taxon>Tremellomycetes</taxon>
        <taxon>Filobasidiales</taxon>
        <taxon>Filobasidiaceae</taxon>
        <taxon>Naganishia</taxon>
    </lineage>
</organism>
<reference evidence="1" key="1">
    <citation type="submission" date="2023-04" db="EMBL/GenBank/DDBJ databases">
        <title>Draft Genome sequencing of Naganishia species isolated from polar environments using Oxford Nanopore Technology.</title>
        <authorList>
            <person name="Leo P."/>
            <person name="Venkateswaran K."/>
        </authorList>
    </citation>
    <scope>NUCLEOTIDE SEQUENCE</scope>
    <source>
        <strain evidence="1">MNA-CCFEE 5423</strain>
    </source>
</reference>
<sequence>MDHPLSFERQVWINKSLCTLLTFSLNTSRLSGFIHALGRLHETADPVKALYRYIQSFPNAIPTDTGVVLFRLVFPHFTPRRRYHMKEKTLANFIARVMALNDTHASILRNWDDEGKMGQAACLGEEVQKVAQMRALGRGSTSGSTLSLAKVDLLLDELACHSPFSDLGAGK</sequence>
<evidence type="ECO:0000313" key="1">
    <source>
        <dbReference type="EMBL" id="KAJ9107715.1"/>
    </source>
</evidence>
<evidence type="ECO:0000313" key="2">
    <source>
        <dbReference type="Proteomes" id="UP001227268"/>
    </source>
</evidence>
<dbReference type="Proteomes" id="UP001227268">
    <property type="component" value="Unassembled WGS sequence"/>
</dbReference>
<proteinExistence type="predicted"/>
<name>A0ACC2W9D2_9TREE</name>
<gene>
    <name evidence="1" type="ORF">QFC21_001175</name>
</gene>
<comment type="caution">
    <text evidence="1">The sequence shown here is derived from an EMBL/GenBank/DDBJ whole genome shotgun (WGS) entry which is preliminary data.</text>
</comment>
<accession>A0ACC2W9D2</accession>
<protein>
    <submittedName>
        <fullName evidence="1">Uncharacterized protein</fullName>
    </submittedName>
</protein>
<keyword evidence="2" id="KW-1185">Reference proteome</keyword>
<dbReference type="EMBL" id="JASBWT010000002">
    <property type="protein sequence ID" value="KAJ9107715.1"/>
    <property type="molecule type" value="Genomic_DNA"/>
</dbReference>